<name>A0A0M0GE84_SPOGL</name>
<dbReference type="PATRIC" id="fig|1459.3.peg.3494"/>
<dbReference type="EMBL" id="LGUF01000007">
    <property type="protein sequence ID" value="KON88164.1"/>
    <property type="molecule type" value="Genomic_DNA"/>
</dbReference>
<proteinExistence type="predicted"/>
<organism evidence="2 3">
    <name type="scientific">Sporosarcina globispora</name>
    <name type="common">Bacillus globisporus</name>
    <dbReference type="NCBI Taxonomy" id="1459"/>
    <lineage>
        <taxon>Bacteria</taxon>
        <taxon>Bacillati</taxon>
        <taxon>Bacillota</taxon>
        <taxon>Bacilli</taxon>
        <taxon>Bacillales</taxon>
        <taxon>Caryophanaceae</taxon>
        <taxon>Sporosarcina</taxon>
    </lineage>
</organism>
<evidence type="ECO:0000313" key="3">
    <source>
        <dbReference type="Proteomes" id="UP000037109"/>
    </source>
</evidence>
<dbReference type="AlphaFoldDB" id="A0A0M0GE84"/>
<dbReference type="Proteomes" id="UP000037109">
    <property type="component" value="Unassembled WGS sequence"/>
</dbReference>
<reference evidence="3" key="1">
    <citation type="submission" date="2015-07" db="EMBL/GenBank/DDBJ databases">
        <title>Fjat-10036 dsm4.</title>
        <authorList>
            <person name="Liu B."/>
            <person name="Wang J."/>
            <person name="Zhu Y."/>
            <person name="Liu G."/>
            <person name="Chen Q."/>
            <person name="Chen Z."/>
            <person name="Lan J."/>
            <person name="Che J."/>
            <person name="Ge C."/>
            <person name="Shi H."/>
            <person name="Pan Z."/>
            <person name="Liu X."/>
        </authorList>
    </citation>
    <scope>NUCLEOTIDE SEQUENCE [LARGE SCALE GENOMIC DNA]</scope>
    <source>
        <strain evidence="3">DSM 4</strain>
    </source>
</reference>
<protein>
    <submittedName>
        <fullName evidence="2">Uncharacterized protein</fullName>
    </submittedName>
</protein>
<feature type="region of interest" description="Disordered" evidence="1">
    <location>
        <begin position="148"/>
        <end position="167"/>
    </location>
</feature>
<sequence>MVRLNPYYYPYYRATSWRDILTLLQQSLYAEEMVCSMSSELFHIPETKDLKGNAEMHSHLVPASYHRVTAVGCAHRLVNGEQRQSIIATMAACIVNAENQDKMVREGLKTMEENAGPEYKAFISLIIRWQDQAENYLSQAKEALRTMGVSFPSDGSGPENGGQPVQY</sequence>
<keyword evidence="3" id="KW-1185">Reference proteome</keyword>
<accession>A0A0M0GE84</accession>
<comment type="caution">
    <text evidence="2">The sequence shown here is derived from an EMBL/GenBank/DDBJ whole genome shotgun (WGS) entry which is preliminary data.</text>
</comment>
<evidence type="ECO:0000256" key="1">
    <source>
        <dbReference type="SAM" id="MobiDB-lite"/>
    </source>
</evidence>
<gene>
    <name evidence="2" type="ORF">AF332_16025</name>
</gene>
<evidence type="ECO:0000313" key="2">
    <source>
        <dbReference type="EMBL" id="KON88164.1"/>
    </source>
</evidence>